<reference evidence="2" key="2">
    <citation type="submission" date="2020-11" db="EMBL/GenBank/DDBJ databases">
        <authorList>
            <person name="McCartney M.A."/>
            <person name="Auch B."/>
            <person name="Kono T."/>
            <person name="Mallez S."/>
            <person name="Becker A."/>
            <person name="Gohl D.M."/>
            <person name="Silverstein K.A.T."/>
            <person name="Koren S."/>
            <person name="Bechman K.B."/>
            <person name="Herman A."/>
            <person name="Abrahante J.E."/>
            <person name="Garbe J."/>
        </authorList>
    </citation>
    <scope>NUCLEOTIDE SEQUENCE</scope>
    <source>
        <strain evidence="2">Duluth1</strain>
        <tissue evidence="2">Whole animal</tissue>
    </source>
</reference>
<protein>
    <recommendedName>
        <fullName evidence="1">Serine-threonine/tyrosine-protein kinase catalytic domain-containing protein</fullName>
    </recommendedName>
</protein>
<gene>
    <name evidence="2" type="ORF">DPMN_084096</name>
</gene>
<dbReference type="PANTHER" id="PTHR24416">
    <property type="entry name" value="TYROSINE-PROTEIN KINASE RECEPTOR"/>
    <property type="match status" value="1"/>
</dbReference>
<dbReference type="EMBL" id="JAIWYP010000016">
    <property type="protein sequence ID" value="KAH3696620.1"/>
    <property type="molecule type" value="Genomic_DNA"/>
</dbReference>
<dbReference type="SUPFAM" id="SSF56112">
    <property type="entry name" value="Protein kinase-like (PK-like)"/>
    <property type="match status" value="1"/>
</dbReference>
<dbReference type="AlphaFoldDB" id="A0A9D3YAG9"/>
<name>A0A9D3YAG9_DREPO</name>
<dbReference type="InterPro" id="IPR001245">
    <property type="entry name" value="Ser-Thr/Tyr_kinase_cat_dom"/>
</dbReference>
<dbReference type="InterPro" id="IPR050122">
    <property type="entry name" value="RTK"/>
</dbReference>
<evidence type="ECO:0000313" key="3">
    <source>
        <dbReference type="Proteomes" id="UP000828390"/>
    </source>
</evidence>
<feature type="domain" description="Serine-threonine/tyrosine-protein kinase catalytic" evidence="1">
    <location>
        <begin position="1"/>
        <end position="64"/>
    </location>
</feature>
<reference evidence="2" key="1">
    <citation type="journal article" date="2019" name="bioRxiv">
        <title>The Genome of the Zebra Mussel, Dreissena polymorpha: A Resource for Invasive Species Research.</title>
        <authorList>
            <person name="McCartney M.A."/>
            <person name="Auch B."/>
            <person name="Kono T."/>
            <person name="Mallez S."/>
            <person name="Zhang Y."/>
            <person name="Obille A."/>
            <person name="Becker A."/>
            <person name="Abrahante J.E."/>
            <person name="Garbe J."/>
            <person name="Badalamenti J.P."/>
            <person name="Herman A."/>
            <person name="Mangelson H."/>
            <person name="Liachko I."/>
            <person name="Sullivan S."/>
            <person name="Sone E.D."/>
            <person name="Koren S."/>
            <person name="Silverstein K.A.T."/>
            <person name="Beckman K.B."/>
            <person name="Gohl D.M."/>
        </authorList>
    </citation>
    <scope>NUCLEOTIDE SEQUENCE</scope>
    <source>
        <strain evidence="2">Duluth1</strain>
        <tissue evidence="2">Whole animal</tissue>
    </source>
</reference>
<accession>A0A9D3YAG9</accession>
<dbReference type="Pfam" id="PF07714">
    <property type="entry name" value="PK_Tyr_Ser-Thr"/>
    <property type="match status" value="1"/>
</dbReference>
<dbReference type="GO" id="GO:0043235">
    <property type="term" value="C:receptor complex"/>
    <property type="evidence" value="ECO:0007669"/>
    <property type="project" value="TreeGrafter"/>
</dbReference>
<comment type="caution">
    <text evidence="2">The sequence shown here is derived from an EMBL/GenBank/DDBJ whole genome shotgun (WGS) entry which is preliminary data.</text>
</comment>
<dbReference type="GO" id="GO:0005886">
    <property type="term" value="C:plasma membrane"/>
    <property type="evidence" value="ECO:0007669"/>
    <property type="project" value="TreeGrafter"/>
</dbReference>
<sequence>MWEATSYGDKPYKGKRGQEILNFLVEEDKRMEKPPLCDEAVYNVMLSCWKYDKNNRPDFKELAVILKSIIGNRRRSLRRPAERLIQDSDEMLERSSIPTT</sequence>
<dbReference type="InterPro" id="IPR011009">
    <property type="entry name" value="Kinase-like_dom_sf"/>
</dbReference>
<dbReference type="GO" id="GO:0004714">
    <property type="term" value="F:transmembrane receptor protein tyrosine kinase activity"/>
    <property type="evidence" value="ECO:0007669"/>
    <property type="project" value="TreeGrafter"/>
</dbReference>
<evidence type="ECO:0000259" key="1">
    <source>
        <dbReference type="Pfam" id="PF07714"/>
    </source>
</evidence>
<keyword evidence="3" id="KW-1185">Reference proteome</keyword>
<dbReference type="GO" id="GO:0007169">
    <property type="term" value="P:cell surface receptor protein tyrosine kinase signaling pathway"/>
    <property type="evidence" value="ECO:0007669"/>
    <property type="project" value="TreeGrafter"/>
</dbReference>
<organism evidence="2 3">
    <name type="scientific">Dreissena polymorpha</name>
    <name type="common">Zebra mussel</name>
    <name type="synonym">Mytilus polymorpha</name>
    <dbReference type="NCBI Taxonomy" id="45954"/>
    <lineage>
        <taxon>Eukaryota</taxon>
        <taxon>Metazoa</taxon>
        <taxon>Spiralia</taxon>
        <taxon>Lophotrochozoa</taxon>
        <taxon>Mollusca</taxon>
        <taxon>Bivalvia</taxon>
        <taxon>Autobranchia</taxon>
        <taxon>Heteroconchia</taxon>
        <taxon>Euheterodonta</taxon>
        <taxon>Imparidentia</taxon>
        <taxon>Neoheterodontei</taxon>
        <taxon>Myida</taxon>
        <taxon>Dreissenoidea</taxon>
        <taxon>Dreissenidae</taxon>
        <taxon>Dreissena</taxon>
    </lineage>
</organism>
<dbReference type="Proteomes" id="UP000828390">
    <property type="component" value="Unassembled WGS sequence"/>
</dbReference>
<dbReference type="PANTHER" id="PTHR24416:SF611">
    <property type="entry name" value="TYROSINE-PROTEIN KINASE TRANSMEMBRANE RECEPTOR ROR"/>
    <property type="match status" value="1"/>
</dbReference>
<dbReference type="Gene3D" id="1.10.510.10">
    <property type="entry name" value="Transferase(Phosphotransferase) domain 1"/>
    <property type="match status" value="1"/>
</dbReference>
<proteinExistence type="predicted"/>
<evidence type="ECO:0000313" key="2">
    <source>
        <dbReference type="EMBL" id="KAH3696620.1"/>
    </source>
</evidence>